<dbReference type="Proteomes" id="UP001164929">
    <property type="component" value="Chromosome 13"/>
</dbReference>
<evidence type="ECO:0000313" key="2">
    <source>
        <dbReference type="Proteomes" id="UP001164929"/>
    </source>
</evidence>
<dbReference type="AlphaFoldDB" id="A0AAD6Q0E2"/>
<name>A0AAD6Q0E2_9ROSI</name>
<gene>
    <name evidence="1" type="ORF">NC653_030573</name>
</gene>
<keyword evidence="2" id="KW-1185">Reference proteome</keyword>
<accession>A0AAD6Q0E2</accession>
<dbReference type="EMBL" id="JAQIZT010000013">
    <property type="protein sequence ID" value="KAJ6974514.1"/>
    <property type="molecule type" value="Genomic_DNA"/>
</dbReference>
<reference evidence="1" key="1">
    <citation type="journal article" date="2023" name="Mol. Ecol. Resour.">
        <title>Chromosome-level genome assembly of a triploid poplar Populus alba 'Berolinensis'.</title>
        <authorList>
            <person name="Chen S."/>
            <person name="Yu Y."/>
            <person name="Wang X."/>
            <person name="Wang S."/>
            <person name="Zhang T."/>
            <person name="Zhou Y."/>
            <person name="He R."/>
            <person name="Meng N."/>
            <person name="Wang Y."/>
            <person name="Liu W."/>
            <person name="Liu Z."/>
            <person name="Liu J."/>
            <person name="Guo Q."/>
            <person name="Huang H."/>
            <person name="Sederoff R.R."/>
            <person name="Wang G."/>
            <person name="Qu G."/>
            <person name="Chen S."/>
        </authorList>
    </citation>
    <scope>NUCLEOTIDE SEQUENCE</scope>
    <source>
        <strain evidence="1">SC-2020</strain>
    </source>
</reference>
<sequence length="64" mass="7388">MPRAIHYKPQPLLSKSSPLLNPFGEMTFTDPKSKVLHLKLTFFTLPFTFTQDPCPKTNHLCKKE</sequence>
<comment type="caution">
    <text evidence="1">The sequence shown here is derived from an EMBL/GenBank/DDBJ whole genome shotgun (WGS) entry which is preliminary data.</text>
</comment>
<evidence type="ECO:0000313" key="1">
    <source>
        <dbReference type="EMBL" id="KAJ6974514.1"/>
    </source>
</evidence>
<protein>
    <submittedName>
        <fullName evidence="1">Uncharacterized protein</fullName>
    </submittedName>
</protein>
<organism evidence="1 2">
    <name type="scientific">Populus alba x Populus x berolinensis</name>
    <dbReference type="NCBI Taxonomy" id="444605"/>
    <lineage>
        <taxon>Eukaryota</taxon>
        <taxon>Viridiplantae</taxon>
        <taxon>Streptophyta</taxon>
        <taxon>Embryophyta</taxon>
        <taxon>Tracheophyta</taxon>
        <taxon>Spermatophyta</taxon>
        <taxon>Magnoliopsida</taxon>
        <taxon>eudicotyledons</taxon>
        <taxon>Gunneridae</taxon>
        <taxon>Pentapetalae</taxon>
        <taxon>rosids</taxon>
        <taxon>fabids</taxon>
        <taxon>Malpighiales</taxon>
        <taxon>Salicaceae</taxon>
        <taxon>Saliceae</taxon>
        <taxon>Populus</taxon>
    </lineage>
</organism>
<proteinExistence type="predicted"/>